<dbReference type="AlphaFoldDB" id="A0A0N9V1S1"/>
<dbReference type="Proteomes" id="UP000058074">
    <property type="component" value="Chromosome"/>
</dbReference>
<dbReference type="RefSeq" id="WP_149037717.1">
    <property type="nucleotide sequence ID" value="NZ_CP012700.1"/>
</dbReference>
<evidence type="ECO:0008006" key="3">
    <source>
        <dbReference type="Google" id="ProtNLM"/>
    </source>
</evidence>
<protein>
    <recommendedName>
        <fullName evidence="3">Lipoprotein</fullName>
    </recommendedName>
</protein>
<dbReference type="KEGG" id="smag:AN936_18525"/>
<dbReference type="PATRIC" id="fig|33050.5.peg.3844"/>
<evidence type="ECO:0000313" key="1">
    <source>
        <dbReference type="EMBL" id="ALH82273.1"/>
    </source>
</evidence>
<reference evidence="1 2" key="1">
    <citation type="journal article" date="2015" name="Genome Announc.">
        <title>Complete Genome Sequence of Polypropylene Glycol- and Polyethylene Glycol-Degrading Sphingopyxis macrogoltabida Strain EY-1.</title>
        <authorList>
            <person name="Ohtsubo Y."/>
            <person name="Nagata Y."/>
            <person name="Numata M."/>
            <person name="Tsuchikane K."/>
            <person name="Hosoyama A."/>
            <person name="Yamazoe A."/>
            <person name="Tsuda M."/>
            <person name="Fujita N."/>
            <person name="Kawai F."/>
        </authorList>
    </citation>
    <scope>NUCLEOTIDE SEQUENCE [LARGE SCALE GENOMIC DNA]</scope>
    <source>
        <strain evidence="1 2">EY-1</strain>
    </source>
</reference>
<proteinExistence type="predicted"/>
<dbReference type="OrthoDB" id="7596832at2"/>
<dbReference type="EMBL" id="CP012700">
    <property type="protein sequence ID" value="ALH82273.1"/>
    <property type="molecule type" value="Genomic_DNA"/>
</dbReference>
<sequence>MYNIVFRVLLPIVALQGCTPLADEHVLLDDACAVAVAHAASFKRDESRPIAIRPSPVFGTPTVGELDAILAKMPDASGDLGVLLMRKAAKEQDAVVVDRCPSLKIWLSNSNVISSNSEIDRLTRKEPWPVAVLTMSLPAVSDDASTALIYVSEDWGGLAGGTYAVTYRKEAGKWIEREREQLSIS</sequence>
<evidence type="ECO:0000313" key="2">
    <source>
        <dbReference type="Proteomes" id="UP000058074"/>
    </source>
</evidence>
<accession>A0A0N9V1S1</accession>
<gene>
    <name evidence="1" type="ORF">AN936_18525</name>
</gene>
<name>A0A0N9V1S1_SPHMC</name>
<dbReference type="PROSITE" id="PS51257">
    <property type="entry name" value="PROKAR_LIPOPROTEIN"/>
    <property type="match status" value="1"/>
</dbReference>
<organism evidence="1 2">
    <name type="scientific">Sphingopyxis macrogoltabida</name>
    <name type="common">Sphingomonas macrogoltabidus</name>
    <dbReference type="NCBI Taxonomy" id="33050"/>
    <lineage>
        <taxon>Bacteria</taxon>
        <taxon>Pseudomonadati</taxon>
        <taxon>Pseudomonadota</taxon>
        <taxon>Alphaproteobacteria</taxon>
        <taxon>Sphingomonadales</taxon>
        <taxon>Sphingomonadaceae</taxon>
        <taxon>Sphingopyxis</taxon>
    </lineage>
</organism>